<dbReference type="PROSITE" id="PS50146">
    <property type="entry name" value="DAGK"/>
    <property type="match status" value="1"/>
</dbReference>
<evidence type="ECO:0000313" key="3">
    <source>
        <dbReference type="Proteomes" id="UP001157355"/>
    </source>
</evidence>
<reference evidence="2 3" key="1">
    <citation type="journal article" date="2014" name="Int. J. Syst. Evol. Microbiol.">
        <title>Complete genome sequence of Corynebacterium casei LMG S-19264T (=DSM 44701T), isolated from a smear-ripened cheese.</title>
        <authorList>
            <consortium name="US DOE Joint Genome Institute (JGI-PGF)"/>
            <person name="Walter F."/>
            <person name="Albersmeier A."/>
            <person name="Kalinowski J."/>
            <person name="Ruckert C."/>
        </authorList>
    </citation>
    <scope>NUCLEOTIDE SEQUENCE [LARGE SCALE GENOMIC DNA]</scope>
    <source>
        <strain evidence="2 3">NBRC 111766</strain>
    </source>
</reference>
<proteinExistence type="predicted"/>
<dbReference type="GO" id="GO:0016301">
    <property type="term" value="F:kinase activity"/>
    <property type="evidence" value="ECO:0007669"/>
    <property type="project" value="UniProtKB-KW"/>
</dbReference>
<keyword evidence="3" id="KW-1185">Reference proteome</keyword>
<dbReference type="AlphaFoldDB" id="A0AA37TV37"/>
<keyword evidence="2" id="KW-0418">Kinase</keyword>
<dbReference type="EMBL" id="BSPP01000004">
    <property type="protein sequence ID" value="GLS86213.1"/>
    <property type="molecule type" value="Genomic_DNA"/>
</dbReference>
<name>A0AA37TV37_9RHOB</name>
<keyword evidence="2" id="KW-0808">Transferase</keyword>
<dbReference type="PANTHER" id="PTHR12358">
    <property type="entry name" value="SPHINGOSINE KINASE"/>
    <property type="match status" value="1"/>
</dbReference>
<comment type="caution">
    <text evidence="2">The sequence shown here is derived from an EMBL/GenBank/DDBJ whole genome shotgun (WGS) entry which is preliminary data.</text>
</comment>
<dbReference type="Gene3D" id="3.40.50.10330">
    <property type="entry name" value="Probable inorganic polyphosphate/atp-NAD kinase, domain 1"/>
    <property type="match status" value="1"/>
</dbReference>
<dbReference type="Gene3D" id="2.60.200.40">
    <property type="match status" value="1"/>
</dbReference>
<feature type="domain" description="DAGKc" evidence="1">
    <location>
        <begin position="10"/>
        <end position="140"/>
    </location>
</feature>
<dbReference type="PANTHER" id="PTHR12358:SF54">
    <property type="entry name" value="SPHINGOSINE KINASE RELATED PROTEIN"/>
    <property type="match status" value="1"/>
</dbReference>
<dbReference type="InterPro" id="IPR017438">
    <property type="entry name" value="ATP-NAD_kinase_N"/>
</dbReference>
<protein>
    <submittedName>
        <fullName evidence="2">Diacylglycerol kinase</fullName>
    </submittedName>
</protein>
<dbReference type="SMART" id="SM00046">
    <property type="entry name" value="DAGKc"/>
    <property type="match status" value="1"/>
</dbReference>
<dbReference type="SUPFAM" id="SSF111331">
    <property type="entry name" value="NAD kinase/diacylglycerol kinase-like"/>
    <property type="match status" value="1"/>
</dbReference>
<evidence type="ECO:0000259" key="1">
    <source>
        <dbReference type="PROSITE" id="PS50146"/>
    </source>
</evidence>
<accession>A0AA37TV37</accession>
<evidence type="ECO:0000313" key="2">
    <source>
        <dbReference type="EMBL" id="GLS86213.1"/>
    </source>
</evidence>
<dbReference type="InterPro" id="IPR001206">
    <property type="entry name" value="Diacylglycerol_kinase_cat_dom"/>
</dbReference>
<sequence>MAEALGDLNLSTRKLALVLNGAAGKKDAHANEDKIRAALSPHVREFVSYRVQNGSEIAQAAKRAAREGADVVLALGGDGTQSAVAGALVGSDVIMAVLPGGTFNYFARELGVGETLDAALATLISGQLRRIDVGDVNGRTFLNNASFGVYPEILERREAVYQRWGRSRIAAYWSVLLTLWDMRAPMQLKLTLDGKTGQYRTPLAFAARSAYQLESLGLEGAEAVRSGQMALFLAKGHRPRPLIAAAFRLAFGKVARGQDFELLIADEILIETRQPRRLLAFDGEKERATGPFRLRVQRAALTVIVPAAVSENTVVPVAGATAA</sequence>
<dbReference type="InterPro" id="IPR050187">
    <property type="entry name" value="Lipid_Phosphate_FormReg"/>
</dbReference>
<gene>
    <name evidence="2" type="ORF">GCM10010873_11870</name>
</gene>
<organism evidence="2 3">
    <name type="scientific">Cypionkella aquatica</name>
    <dbReference type="NCBI Taxonomy" id="1756042"/>
    <lineage>
        <taxon>Bacteria</taxon>
        <taxon>Pseudomonadati</taxon>
        <taxon>Pseudomonadota</taxon>
        <taxon>Alphaproteobacteria</taxon>
        <taxon>Rhodobacterales</taxon>
        <taxon>Paracoccaceae</taxon>
        <taxon>Cypionkella</taxon>
    </lineage>
</organism>
<dbReference type="InterPro" id="IPR016064">
    <property type="entry name" value="NAD/diacylglycerol_kinase_sf"/>
</dbReference>
<dbReference type="Pfam" id="PF00781">
    <property type="entry name" value="DAGK_cat"/>
    <property type="match status" value="1"/>
</dbReference>
<dbReference type="Proteomes" id="UP001157355">
    <property type="component" value="Unassembled WGS sequence"/>
</dbReference>